<dbReference type="AlphaFoldDB" id="A0A8U0A4C5"/>
<protein>
    <submittedName>
        <fullName evidence="2">DUF5781 family protein</fullName>
    </submittedName>
</protein>
<evidence type="ECO:0000313" key="3">
    <source>
        <dbReference type="Proteomes" id="UP000831768"/>
    </source>
</evidence>
<evidence type="ECO:0000256" key="1">
    <source>
        <dbReference type="SAM" id="MobiDB-lite"/>
    </source>
</evidence>
<reference evidence="2" key="1">
    <citation type="submission" date="2022-04" db="EMBL/GenBank/DDBJ databases">
        <title>Halocatena sp. nov., isolated from a salt lake.</title>
        <authorList>
            <person name="Cui H.-L."/>
        </authorList>
    </citation>
    <scope>NUCLEOTIDE SEQUENCE</scope>
    <source>
        <strain evidence="2">AD-1</strain>
    </source>
</reference>
<dbReference type="RefSeq" id="WP_247994717.1">
    <property type="nucleotide sequence ID" value="NZ_CP096019.1"/>
</dbReference>
<dbReference type="EMBL" id="CP096019">
    <property type="protein sequence ID" value="UPM44061.1"/>
    <property type="molecule type" value="Genomic_DNA"/>
</dbReference>
<sequence length="302" mass="33472">MEVRVQGGGPTAPFLSARDVFETEYDLDKRVYVRVRSDPDERTWTAHYDDHHLLNMSHTTASSAMARELALHEFSHMHRNEQKHPSHTQSTAEAIYLALAGQSVERRTLTHCYQIANHMKDIYADDITLDVTPPNKLVTFLESALASAVVDQPATAPIVWPRLTRNSEHDITGLRSASSQQPAAAVDRAELYSASSRAKPGDTEERCPLGNQQLRSSDSRTASSDITAVNAAFALALCERHDLVETDHQLYDLAHAAANDAPNVDLDAFKSRFRTLTTDPDEAEYRNALVDVTRAYTASTNG</sequence>
<feature type="region of interest" description="Disordered" evidence="1">
    <location>
        <begin position="192"/>
        <end position="221"/>
    </location>
</feature>
<dbReference type="KEGG" id="haad:MW046_06365"/>
<dbReference type="Pfam" id="PF19093">
    <property type="entry name" value="DUF5781"/>
    <property type="match status" value="2"/>
</dbReference>
<dbReference type="InterPro" id="IPR043940">
    <property type="entry name" value="DUF5781"/>
</dbReference>
<dbReference type="Proteomes" id="UP000831768">
    <property type="component" value="Chromosome"/>
</dbReference>
<name>A0A8U0A4C5_9EURY</name>
<organism evidence="2 3">
    <name type="scientific">Halocatena salina</name>
    <dbReference type="NCBI Taxonomy" id="2934340"/>
    <lineage>
        <taxon>Archaea</taxon>
        <taxon>Methanobacteriati</taxon>
        <taxon>Methanobacteriota</taxon>
        <taxon>Stenosarchaea group</taxon>
        <taxon>Halobacteria</taxon>
        <taxon>Halobacteriales</taxon>
        <taxon>Natronomonadaceae</taxon>
        <taxon>Halocatena</taxon>
    </lineage>
</organism>
<dbReference type="GeneID" id="71927654"/>
<accession>A0A8U0A4C5</accession>
<feature type="compositionally biased region" description="Polar residues" evidence="1">
    <location>
        <begin position="210"/>
        <end position="221"/>
    </location>
</feature>
<proteinExistence type="predicted"/>
<keyword evidence="3" id="KW-1185">Reference proteome</keyword>
<gene>
    <name evidence="2" type="ORF">MW046_06365</name>
</gene>
<evidence type="ECO:0000313" key="2">
    <source>
        <dbReference type="EMBL" id="UPM44061.1"/>
    </source>
</evidence>